<feature type="signal peptide" evidence="1">
    <location>
        <begin position="1"/>
        <end position="34"/>
    </location>
</feature>
<protein>
    <submittedName>
        <fullName evidence="2">Uncharacterized protein</fullName>
    </submittedName>
</protein>
<reference evidence="2" key="1">
    <citation type="journal article" date="2018" name="Nat. Genet.">
        <title>Extensive intraspecific gene order and gene structural variations between Mo17 and other maize genomes.</title>
        <authorList>
            <person name="Sun S."/>
            <person name="Zhou Y."/>
            <person name="Chen J."/>
            <person name="Shi J."/>
            <person name="Zhao H."/>
            <person name="Zhao H."/>
            <person name="Song W."/>
            <person name="Zhang M."/>
            <person name="Cui Y."/>
            <person name="Dong X."/>
            <person name="Liu H."/>
            <person name="Ma X."/>
            <person name="Jiao Y."/>
            <person name="Wang B."/>
            <person name="Wei X."/>
            <person name="Stein J.C."/>
            <person name="Glaubitz J.C."/>
            <person name="Lu F."/>
            <person name="Yu G."/>
            <person name="Liang C."/>
            <person name="Fengler K."/>
            <person name="Li B."/>
            <person name="Rafalski A."/>
            <person name="Schnable P.S."/>
            <person name="Ware D.H."/>
            <person name="Buckler E.S."/>
            <person name="Lai J."/>
        </authorList>
    </citation>
    <scope>NUCLEOTIDE SEQUENCE [LARGE SCALE GENOMIC DNA]</scope>
    <source>
        <tissue evidence="2">Seedling</tissue>
    </source>
</reference>
<proteinExistence type="predicted"/>
<evidence type="ECO:0000313" key="2">
    <source>
        <dbReference type="EMBL" id="PWZ31432.1"/>
    </source>
</evidence>
<dbReference type="EMBL" id="NCVQ01000004">
    <property type="protein sequence ID" value="PWZ31432.1"/>
    <property type="molecule type" value="Genomic_DNA"/>
</dbReference>
<evidence type="ECO:0000256" key="1">
    <source>
        <dbReference type="SAM" id="SignalP"/>
    </source>
</evidence>
<gene>
    <name evidence="2" type="ORF">Zm00014a_015661</name>
</gene>
<feature type="chain" id="PRO_5018003300" evidence="1">
    <location>
        <begin position="35"/>
        <end position="93"/>
    </location>
</feature>
<keyword evidence="1" id="KW-0732">Signal</keyword>
<comment type="caution">
    <text evidence="2">The sequence shown here is derived from an EMBL/GenBank/DDBJ whole genome shotgun (WGS) entry which is preliminary data.</text>
</comment>
<accession>A0A3L6FE24</accession>
<dbReference type="Proteomes" id="UP000251960">
    <property type="component" value="Chromosome 3"/>
</dbReference>
<dbReference type="AlphaFoldDB" id="A0A3L6FE24"/>
<name>A0A3L6FE24_MAIZE</name>
<organism evidence="2">
    <name type="scientific">Zea mays</name>
    <name type="common">Maize</name>
    <dbReference type="NCBI Taxonomy" id="4577"/>
    <lineage>
        <taxon>Eukaryota</taxon>
        <taxon>Viridiplantae</taxon>
        <taxon>Streptophyta</taxon>
        <taxon>Embryophyta</taxon>
        <taxon>Tracheophyta</taxon>
        <taxon>Spermatophyta</taxon>
        <taxon>Magnoliopsida</taxon>
        <taxon>Liliopsida</taxon>
        <taxon>Poales</taxon>
        <taxon>Poaceae</taxon>
        <taxon>PACMAD clade</taxon>
        <taxon>Panicoideae</taxon>
        <taxon>Andropogonodae</taxon>
        <taxon>Andropogoneae</taxon>
        <taxon>Tripsacinae</taxon>
        <taxon>Zea</taxon>
    </lineage>
</organism>
<sequence>MAQQRQQRSGGGGGVVRLAALLLLALALLSPCLSRADAVAAPSAPLASAAAAASDSEHGVATARENAVAQGGDVEWIQDYGGPSANTRHVPHP</sequence>